<dbReference type="OrthoDB" id="8115576at2"/>
<dbReference type="RefSeq" id="WP_129218489.1">
    <property type="nucleotide sequence ID" value="NZ_QYBC01000005.1"/>
</dbReference>
<dbReference type="SMART" id="SM00530">
    <property type="entry name" value="HTH_XRE"/>
    <property type="match status" value="1"/>
</dbReference>
<feature type="domain" description="HTH cro/C1-type" evidence="1">
    <location>
        <begin position="20"/>
        <end position="62"/>
    </location>
</feature>
<dbReference type="CDD" id="cd00093">
    <property type="entry name" value="HTH_XRE"/>
    <property type="match status" value="1"/>
</dbReference>
<dbReference type="Gene3D" id="1.10.260.40">
    <property type="entry name" value="lambda repressor-like DNA-binding domains"/>
    <property type="match status" value="1"/>
</dbReference>
<dbReference type="InterPro" id="IPR001387">
    <property type="entry name" value="Cro/C1-type_HTH"/>
</dbReference>
<protein>
    <submittedName>
        <fullName evidence="2">Helix-turn-helix domain-containing protein</fullName>
    </submittedName>
</protein>
<dbReference type="AlphaFoldDB" id="A0A4Q2RH55"/>
<evidence type="ECO:0000259" key="1">
    <source>
        <dbReference type="PROSITE" id="PS50943"/>
    </source>
</evidence>
<dbReference type="SUPFAM" id="SSF47413">
    <property type="entry name" value="lambda repressor-like DNA-binding domains"/>
    <property type="match status" value="1"/>
</dbReference>
<evidence type="ECO:0000313" key="2">
    <source>
        <dbReference type="EMBL" id="RYB05978.1"/>
    </source>
</evidence>
<evidence type="ECO:0000313" key="3">
    <source>
        <dbReference type="Proteomes" id="UP000289411"/>
    </source>
</evidence>
<dbReference type="GO" id="GO:0003677">
    <property type="term" value="F:DNA binding"/>
    <property type="evidence" value="ECO:0007669"/>
    <property type="project" value="InterPro"/>
</dbReference>
<reference evidence="2 3" key="2">
    <citation type="submission" date="2019-02" db="EMBL/GenBank/DDBJ databases">
        <title>'Lichenibacterium ramalinii' gen. nov. sp. nov., 'Lichenibacterium minor' gen. nov. sp. nov.</title>
        <authorList>
            <person name="Pankratov T."/>
        </authorList>
    </citation>
    <scope>NUCLEOTIDE SEQUENCE [LARGE SCALE GENOMIC DNA]</scope>
    <source>
        <strain evidence="2 3">RmlP001</strain>
    </source>
</reference>
<comment type="caution">
    <text evidence="2">The sequence shown here is derived from an EMBL/GenBank/DDBJ whole genome shotgun (WGS) entry which is preliminary data.</text>
</comment>
<reference evidence="2 3" key="1">
    <citation type="submission" date="2018-09" db="EMBL/GenBank/DDBJ databases">
        <authorList>
            <person name="Grouzdev D.S."/>
            <person name="Krutkina M.S."/>
        </authorList>
    </citation>
    <scope>NUCLEOTIDE SEQUENCE [LARGE SCALE GENOMIC DNA]</scope>
    <source>
        <strain evidence="2 3">RmlP001</strain>
    </source>
</reference>
<accession>A0A4Q2RH55</accession>
<name>A0A4Q2RH55_9HYPH</name>
<sequence length="117" mass="12787">MMVFANRLRERAAELGIAHAEAARRAGLSERRFGHYVTGLREPNLVTLVRIAEALQTRPDDLLGFGEPAETSARSKLVDRLISAARLLSDDVLEVVAVQTEALAASRRMTTTAAETQ</sequence>
<keyword evidence="3" id="KW-1185">Reference proteome</keyword>
<proteinExistence type="predicted"/>
<dbReference type="PROSITE" id="PS50943">
    <property type="entry name" value="HTH_CROC1"/>
    <property type="match status" value="1"/>
</dbReference>
<organism evidence="2 3">
    <name type="scientific">Lichenibacterium ramalinae</name>
    <dbReference type="NCBI Taxonomy" id="2316527"/>
    <lineage>
        <taxon>Bacteria</taxon>
        <taxon>Pseudomonadati</taxon>
        <taxon>Pseudomonadota</taxon>
        <taxon>Alphaproteobacteria</taxon>
        <taxon>Hyphomicrobiales</taxon>
        <taxon>Lichenihabitantaceae</taxon>
        <taxon>Lichenibacterium</taxon>
    </lineage>
</organism>
<dbReference type="Pfam" id="PF13560">
    <property type="entry name" value="HTH_31"/>
    <property type="match status" value="1"/>
</dbReference>
<dbReference type="InterPro" id="IPR010982">
    <property type="entry name" value="Lambda_DNA-bd_dom_sf"/>
</dbReference>
<dbReference type="EMBL" id="QYBC01000005">
    <property type="protein sequence ID" value="RYB05978.1"/>
    <property type="molecule type" value="Genomic_DNA"/>
</dbReference>
<gene>
    <name evidence="2" type="ORF">D3272_07225</name>
</gene>
<dbReference type="Proteomes" id="UP000289411">
    <property type="component" value="Unassembled WGS sequence"/>
</dbReference>